<evidence type="ECO:0000259" key="5">
    <source>
        <dbReference type="Pfam" id="PF10647"/>
    </source>
</evidence>
<keyword evidence="7" id="KW-1185">Reference proteome</keyword>
<dbReference type="InterPro" id="IPR011659">
    <property type="entry name" value="WD40"/>
</dbReference>
<dbReference type="Gene3D" id="2.120.10.30">
    <property type="entry name" value="TolB, C-terminal domain"/>
    <property type="match status" value="2"/>
</dbReference>
<comment type="caution">
    <text evidence="6">The sequence shown here is derived from an EMBL/GenBank/DDBJ whole genome shotgun (WGS) entry which is preliminary data.</text>
</comment>
<sequence>MIFQKAKPIMIGAALTAAAISTAFAKPPISATDLFGIAYAMNPALSPDGKTVAYLKEWMDPKADTYRSQLWLSDFAGKSQRAASGEADDVAEPRWSPDGRALAFVALSDATDEARQIYVLSPTDGTRRRIGTLPANPSRIAWSPDGARIAFVMKVSAPAPTLGTVEKPPEGANWQPQPFITERLRFRFDGAGLIGNETHDVFVATVATGEVRRLTHGEALFGGPLGVAGTLSWSPDGRFLVTSAHTAHEADYTPRESDVYSVDTQSGAVQQLTSLPGGEARGAISPDGRWLAFLRTERSPLNHQDPKLAVVPAGGDAMKILSAPLDRPVSGLQWSADSRAVFASYDDRGISRLARFGLDGRIRPIAEKLGSWALAYVWGAGFSVAPNGAFVITTADERTPGDVAAGMVGKPGTHRITRLSDDFLSTRAPSTIEPFTFKVENVEIAGWLVKPPGFDPTRKYPLILSIHGGPHLYFGPRWDYRHEVMAGKGYVVAYINPRGSTGYGEAFAQATDKAFPGADYPEFEAAADYLAALTFVDKDRMYVTGGSGGGTLTAYIVGRTNRYRAAASEYPVVDYTSWSLLSDNPAIYTQHWAGGVPWTNGAHYTSISPLSLVGNVKTPTLLVCSEEDWRTPINQCEMYYTALKLRGIEAALVRYPDEAHEIQGYPSNRVSEINILLGWFARHGGPQ</sequence>
<keyword evidence="2" id="KW-0720">Serine protease</keyword>
<dbReference type="InterPro" id="IPR029058">
    <property type="entry name" value="AB_hydrolase_fold"/>
</dbReference>
<organism evidence="6 7">
    <name type="scientific">Sphingosinicella xenopeptidilytica</name>
    <dbReference type="NCBI Taxonomy" id="364098"/>
    <lineage>
        <taxon>Bacteria</taxon>
        <taxon>Pseudomonadati</taxon>
        <taxon>Pseudomonadota</taxon>
        <taxon>Alphaproteobacteria</taxon>
        <taxon>Sphingomonadales</taxon>
        <taxon>Sphingosinicellaceae</taxon>
        <taxon>Sphingosinicella</taxon>
    </lineage>
</organism>
<protein>
    <submittedName>
        <fullName evidence="6">LpqB family beta-propeller domain-containing protein</fullName>
    </submittedName>
</protein>
<dbReference type="EMBL" id="JBHTIK010000006">
    <property type="protein sequence ID" value="MFD0849077.1"/>
    <property type="molecule type" value="Genomic_DNA"/>
</dbReference>
<dbReference type="InterPro" id="IPR001375">
    <property type="entry name" value="Peptidase_S9_cat"/>
</dbReference>
<dbReference type="PANTHER" id="PTHR42776">
    <property type="entry name" value="SERINE PEPTIDASE S9 FAMILY MEMBER"/>
    <property type="match status" value="1"/>
</dbReference>
<evidence type="ECO:0000256" key="3">
    <source>
        <dbReference type="SAM" id="SignalP"/>
    </source>
</evidence>
<dbReference type="SUPFAM" id="SSF82171">
    <property type="entry name" value="DPP6 N-terminal domain-like"/>
    <property type="match status" value="1"/>
</dbReference>
<gene>
    <name evidence="6" type="ORF">ACFQ00_12135</name>
</gene>
<evidence type="ECO:0000313" key="6">
    <source>
        <dbReference type="EMBL" id="MFD0849077.1"/>
    </source>
</evidence>
<evidence type="ECO:0000256" key="1">
    <source>
        <dbReference type="ARBA" id="ARBA00022801"/>
    </source>
</evidence>
<dbReference type="InterPro" id="IPR011042">
    <property type="entry name" value="6-blade_b-propeller_TolB-like"/>
</dbReference>
<evidence type="ECO:0000256" key="2">
    <source>
        <dbReference type="ARBA" id="ARBA00022825"/>
    </source>
</evidence>
<keyword evidence="3" id="KW-0732">Signal</keyword>
<dbReference type="Gene3D" id="3.40.50.1820">
    <property type="entry name" value="alpha/beta hydrolase"/>
    <property type="match status" value="1"/>
</dbReference>
<reference evidence="7" key="1">
    <citation type="journal article" date="2019" name="Int. J. Syst. Evol. Microbiol.">
        <title>The Global Catalogue of Microorganisms (GCM) 10K type strain sequencing project: providing services to taxonomists for standard genome sequencing and annotation.</title>
        <authorList>
            <consortium name="The Broad Institute Genomics Platform"/>
            <consortium name="The Broad Institute Genome Sequencing Center for Infectious Disease"/>
            <person name="Wu L."/>
            <person name="Ma J."/>
        </authorList>
    </citation>
    <scope>NUCLEOTIDE SEQUENCE [LARGE SCALE GENOMIC DNA]</scope>
    <source>
        <strain evidence="7">CCUG 52537</strain>
    </source>
</reference>
<dbReference type="Pfam" id="PF10647">
    <property type="entry name" value="Gmad1"/>
    <property type="match status" value="1"/>
</dbReference>
<dbReference type="RefSeq" id="WP_381491054.1">
    <property type="nucleotide sequence ID" value="NZ_JBHTIK010000006.1"/>
</dbReference>
<dbReference type="PANTHER" id="PTHR42776:SF27">
    <property type="entry name" value="DIPEPTIDYL PEPTIDASE FAMILY MEMBER 6"/>
    <property type="match status" value="1"/>
</dbReference>
<proteinExistence type="predicted"/>
<evidence type="ECO:0000313" key="7">
    <source>
        <dbReference type="Proteomes" id="UP001597124"/>
    </source>
</evidence>
<dbReference type="SUPFAM" id="SSF53474">
    <property type="entry name" value="alpha/beta-Hydrolases"/>
    <property type="match status" value="1"/>
</dbReference>
<evidence type="ECO:0000259" key="4">
    <source>
        <dbReference type="Pfam" id="PF00326"/>
    </source>
</evidence>
<dbReference type="InterPro" id="IPR018910">
    <property type="entry name" value="LpqB_C"/>
</dbReference>
<dbReference type="Proteomes" id="UP001597124">
    <property type="component" value="Unassembled WGS sequence"/>
</dbReference>
<accession>A0ABW3C6C1</accession>
<feature type="domain" description="Peptidase S9 prolyl oligopeptidase catalytic" evidence="4">
    <location>
        <begin position="480"/>
        <end position="683"/>
    </location>
</feature>
<keyword evidence="2" id="KW-0645">Protease</keyword>
<name>A0ABW3C6C1_SPHXN</name>
<feature type="chain" id="PRO_5046439944" evidence="3">
    <location>
        <begin position="26"/>
        <end position="687"/>
    </location>
</feature>
<dbReference type="Pfam" id="PF07676">
    <property type="entry name" value="PD40"/>
    <property type="match status" value="1"/>
</dbReference>
<keyword evidence="1" id="KW-0378">Hydrolase</keyword>
<feature type="signal peptide" evidence="3">
    <location>
        <begin position="1"/>
        <end position="25"/>
    </location>
</feature>
<feature type="domain" description="Lipoprotein LpqB C-terminal" evidence="5">
    <location>
        <begin position="39"/>
        <end position="171"/>
    </location>
</feature>
<dbReference type="Pfam" id="PF00326">
    <property type="entry name" value="Peptidase_S9"/>
    <property type="match status" value="1"/>
</dbReference>